<reference evidence="5" key="1">
    <citation type="submission" date="2018-05" db="EMBL/GenBank/DDBJ databases">
        <title>Genome sequencing of Phenylobacterium sp. HYN0004.</title>
        <authorList>
            <person name="Yi H."/>
            <person name="Baek C."/>
        </authorList>
    </citation>
    <scope>NUCLEOTIDE SEQUENCE [LARGE SCALE GENOMIC DNA]</scope>
    <source>
        <strain evidence="5">HYN0004</strain>
    </source>
</reference>
<dbReference type="PRINTS" id="PR00080">
    <property type="entry name" value="SDRFAMILY"/>
</dbReference>
<keyword evidence="5" id="KW-1185">Reference proteome</keyword>
<dbReference type="KEGG" id="phb:HYN04_11315"/>
<dbReference type="OrthoDB" id="210852at2"/>
<dbReference type="RefSeq" id="WP_110450856.1">
    <property type="nucleotide sequence ID" value="NZ_CP029479.1"/>
</dbReference>
<dbReference type="InterPro" id="IPR036291">
    <property type="entry name" value="NAD(P)-bd_dom_sf"/>
</dbReference>
<dbReference type="GO" id="GO:0016491">
    <property type="term" value="F:oxidoreductase activity"/>
    <property type="evidence" value="ECO:0007669"/>
    <property type="project" value="UniProtKB-KW"/>
</dbReference>
<evidence type="ECO:0000313" key="5">
    <source>
        <dbReference type="Proteomes" id="UP000247763"/>
    </source>
</evidence>
<dbReference type="Pfam" id="PF00106">
    <property type="entry name" value="adh_short"/>
    <property type="match status" value="1"/>
</dbReference>
<evidence type="ECO:0000313" key="4">
    <source>
        <dbReference type="EMBL" id="AWM78290.1"/>
    </source>
</evidence>
<dbReference type="PANTHER" id="PTHR43669">
    <property type="entry name" value="5-KETO-D-GLUCONATE 5-REDUCTASE"/>
    <property type="match status" value="1"/>
</dbReference>
<accession>A0A2Z3HYW5</accession>
<name>A0A2Z3HYW5_9CAUL</name>
<proteinExistence type="inferred from homology"/>
<keyword evidence="2" id="KW-0560">Oxidoreductase</keyword>
<dbReference type="Proteomes" id="UP000247763">
    <property type="component" value="Chromosome"/>
</dbReference>
<organism evidence="4 5">
    <name type="scientific">Phenylobacterium parvum</name>
    <dbReference type="NCBI Taxonomy" id="2201350"/>
    <lineage>
        <taxon>Bacteria</taxon>
        <taxon>Pseudomonadati</taxon>
        <taxon>Pseudomonadota</taxon>
        <taxon>Alphaproteobacteria</taxon>
        <taxon>Caulobacterales</taxon>
        <taxon>Caulobacteraceae</taxon>
        <taxon>Phenylobacterium</taxon>
    </lineage>
</organism>
<evidence type="ECO:0000256" key="3">
    <source>
        <dbReference type="RuleBase" id="RU000363"/>
    </source>
</evidence>
<dbReference type="PRINTS" id="PR00081">
    <property type="entry name" value="GDHRDH"/>
</dbReference>
<dbReference type="InterPro" id="IPR002347">
    <property type="entry name" value="SDR_fam"/>
</dbReference>
<dbReference type="InterPro" id="IPR020904">
    <property type="entry name" value="Sc_DH/Rdtase_CS"/>
</dbReference>
<gene>
    <name evidence="4" type="ORF">HYN04_11315</name>
</gene>
<dbReference type="PROSITE" id="PS00061">
    <property type="entry name" value="ADH_SHORT"/>
    <property type="match status" value="1"/>
</dbReference>
<evidence type="ECO:0000256" key="2">
    <source>
        <dbReference type="ARBA" id="ARBA00023002"/>
    </source>
</evidence>
<dbReference type="EMBL" id="CP029479">
    <property type="protein sequence ID" value="AWM78290.1"/>
    <property type="molecule type" value="Genomic_DNA"/>
</dbReference>
<dbReference type="Gene3D" id="3.40.50.720">
    <property type="entry name" value="NAD(P)-binding Rossmann-like Domain"/>
    <property type="match status" value="1"/>
</dbReference>
<dbReference type="PANTHER" id="PTHR43669:SF3">
    <property type="entry name" value="ALCOHOL DEHYDROGENASE, PUTATIVE (AFU_ORTHOLOGUE AFUA_3G03445)-RELATED"/>
    <property type="match status" value="1"/>
</dbReference>
<evidence type="ECO:0000256" key="1">
    <source>
        <dbReference type="ARBA" id="ARBA00006484"/>
    </source>
</evidence>
<dbReference type="CDD" id="cd05233">
    <property type="entry name" value="SDR_c"/>
    <property type="match status" value="1"/>
</dbReference>
<sequence>MKVQGKIIIVTGGADGIGAALCRRFAREGAAHVAVVDLNAEGAAKVAAEIGGSSFGVDVSDPAAVEAMVRAVEAAHGRIDLFCQNAGVGGGEPDPDNAASAPDAVWNRAWGVNVMAHVYGARAALPGMIARGEGYILNTVSAAGLLSQIGSAVYSTTKHAAIGFAESLAIAQGDLGIKVSVLCPQGVDTAMLRAGGGQEQPQNLDGVLSPDDVAEAVVKGLEAESFLILPHEIVRTYMQRKTADYDRWLGGMRRLRSKVLGRA</sequence>
<comment type="similarity">
    <text evidence="1 3">Belongs to the short-chain dehydrogenases/reductases (SDR) family.</text>
</comment>
<dbReference type="SUPFAM" id="SSF51735">
    <property type="entry name" value="NAD(P)-binding Rossmann-fold domains"/>
    <property type="match status" value="1"/>
</dbReference>
<protein>
    <submittedName>
        <fullName evidence="4">Short-chain dehydrogenase</fullName>
    </submittedName>
</protein>
<dbReference type="AlphaFoldDB" id="A0A2Z3HYW5"/>